<evidence type="ECO:0000259" key="4">
    <source>
        <dbReference type="PROSITE" id="PS50932"/>
    </source>
</evidence>
<dbReference type="EMBL" id="RCUY01000002">
    <property type="protein sequence ID" value="RLP84131.1"/>
    <property type="molecule type" value="Genomic_DNA"/>
</dbReference>
<reference evidence="5 6" key="1">
    <citation type="submission" date="2018-10" db="EMBL/GenBank/DDBJ databases">
        <authorList>
            <person name="Li J."/>
        </authorList>
    </citation>
    <scope>NUCLEOTIDE SEQUENCE [LARGE SCALE GENOMIC DNA]</scope>
    <source>
        <strain evidence="5 6">JCM 11654</strain>
    </source>
</reference>
<dbReference type="SMART" id="SM00354">
    <property type="entry name" value="HTH_LACI"/>
    <property type="match status" value="1"/>
</dbReference>
<dbReference type="InterPro" id="IPR000843">
    <property type="entry name" value="HTH_LacI"/>
</dbReference>
<evidence type="ECO:0000313" key="5">
    <source>
        <dbReference type="EMBL" id="RLP84131.1"/>
    </source>
</evidence>
<organism evidence="5 6">
    <name type="scientific">Mycetocola lacteus</name>
    <dbReference type="NCBI Taxonomy" id="76637"/>
    <lineage>
        <taxon>Bacteria</taxon>
        <taxon>Bacillati</taxon>
        <taxon>Actinomycetota</taxon>
        <taxon>Actinomycetes</taxon>
        <taxon>Micrococcales</taxon>
        <taxon>Microbacteriaceae</taxon>
        <taxon>Mycetocola</taxon>
    </lineage>
</organism>
<dbReference type="PROSITE" id="PS50932">
    <property type="entry name" value="HTH_LACI_2"/>
    <property type="match status" value="1"/>
</dbReference>
<evidence type="ECO:0000256" key="1">
    <source>
        <dbReference type="ARBA" id="ARBA00023015"/>
    </source>
</evidence>
<proteinExistence type="predicted"/>
<dbReference type="Pfam" id="PF00356">
    <property type="entry name" value="LacI"/>
    <property type="match status" value="1"/>
</dbReference>
<protein>
    <submittedName>
        <fullName evidence="5">LacI family transcriptional regulator</fullName>
    </submittedName>
</protein>
<dbReference type="SUPFAM" id="SSF53822">
    <property type="entry name" value="Periplasmic binding protein-like I"/>
    <property type="match status" value="1"/>
</dbReference>
<dbReference type="InterPro" id="IPR046335">
    <property type="entry name" value="LacI/GalR-like_sensor"/>
</dbReference>
<feature type="domain" description="HTH lacI-type" evidence="4">
    <location>
        <begin position="5"/>
        <end position="60"/>
    </location>
</feature>
<keyword evidence="3" id="KW-0804">Transcription</keyword>
<dbReference type="GO" id="GO:0000976">
    <property type="term" value="F:transcription cis-regulatory region binding"/>
    <property type="evidence" value="ECO:0007669"/>
    <property type="project" value="TreeGrafter"/>
</dbReference>
<keyword evidence="2" id="KW-0238">DNA-binding</keyword>
<name>A0A3L7AX38_9MICO</name>
<dbReference type="Gene3D" id="3.40.50.2300">
    <property type="match status" value="2"/>
</dbReference>
<dbReference type="Pfam" id="PF13377">
    <property type="entry name" value="Peripla_BP_3"/>
    <property type="match status" value="1"/>
</dbReference>
<gene>
    <name evidence="5" type="ORF">D9V34_04885</name>
</gene>
<dbReference type="InterPro" id="IPR028082">
    <property type="entry name" value="Peripla_BP_I"/>
</dbReference>
<dbReference type="Proteomes" id="UP000269438">
    <property type="component" value="Unassembled WGS sequence"/>
</dbReference>
<accession>A0A3L7AX38</accession>
<dbReference type="CDD" id="cd01392">
    <property type="entry name" value="HTH_LacI"/>
    <property type="match status" value="1"/>
</dbReference>
<keyword evidence="6" id="KW-1185">Reference proteome</keyword>
<evidence type="ECO:0000313" key="6">
    <source>
        <dbReference type="Proteomes" id="UP000269438"/>
    </source>
</evidence>
<dbReference type="PANTHER" id="PTHR30146:SF138">
    <property type="entry name" value="TRANSCRIPTIONAL REGULATORY PROTEIN"/>
    <property type="match status" value="1"/>
</dbReference>
<dbReference type="AlphaFoldDB" id="A0A3L7AX38"/>
<dbReference type="CDD" id="cd06267">
    <property type="entry name" value="PBP1_LacI_sugar_binding-like"/>
    <property type="match status" value="1"/>
</dbReference>
<evidence type="ECO:0000256" key="3">
    <source>
        <dbReference type="ARBA" id="ARBA00023163"/>
    </source>
</evidence>
<sequence>MARRVSLKDVATAAGVSPTTASRVLSGVDRNVAPELAERVQAATVELGYRVNAAARALRLQTTGSIALVVPSVANPYYAELVASYSRHLDAEGRRVVTFDTNDSVESERRQLADMDRVMVDAVLIAPVDHEGSAPAIAALAATHAVVQVDRIAAGVDAPAVRLDNAAGIRLLVEHLREGGRERIVLVDAEPRSSASRERAEAFREVAGLGCTVLQMPTFSMHSGTEAARILRESADMPDAVICTADVVSLGLLTAFQHAGLRVPQDIALATFDGTALSGVTSPGLTTLDSVVDEIVRASLEIVDGTRTTGLLVTPRVLVRESTGH</sequence>
<dbReference type="PANTHER" id="PTHR30146">
    <property type="entry name" value="LACI-RELATED TRANSCRIPTIONAL REPRESSOR"/>
    <property type="match status" value="1"/>
</dbReference>
<dbReference type="GO" id="GO:0003700">
    <property type="term" value="F:DNA-binding transcription factor activity"/>
    <property type="evidence" value="ECO:0007669"/>
    <property type="project" value="TreeGrafter"/>
</dbReference>
<dbReference type="Gene3D" id="1.10.260.40">
    <property type="entry name" value="lambda repressor-like DNA-binding domains"/>
    <property type="match status" value="1"/>
</dbReference>
<evidence type="ECO:0000256" key="2">
    <source>
        <dbReference type="ARBA" id="ARBA00023125"/>
    </source>
</evidence>
<dbReference type="RefSeq" id="WP_121687740.1">
    <property type="nucleotide sequence ID" value="NZ_RCUY01000002.1"/>
</dbReference>
<comment type="caution">
    <text evidence="5">The sequence shown here is derived from an EMBL/GenBank/DDBJ whole genome shotgun (WGS) entry which is preliminary data.</text>
</comment>
<dbReference type="InterPro" id="IPR010982">
    <property type="entry name" value="Lambda_DNA-bd_dom_sf"/>
</dbReference>
<dbReference type="PROSITE" id="PS00356">
    <property type="entry name" value="HTH_LACI_1"/>
    <property type="match status" value="1"/>
</dbReference>
<dbReference type="OrthoDB" id="2854648at2"/>
<dbReference type="SUPFAM" id="SSF47413">
    <property type="entry name" value="lambda repressor-like DNA-binding domains"/>
    <property type="match status" value="1"/>
</dbReference>
<keyword evidence="1" id="KW-0805">Transcription regulation</keyword>